<sequence>MTTRTIKNVSHDLLPIIRDMNDQLTLLRNVRNANDHTKLLDAATGSIFLVEKYLLALDAEADEQGIEKAV</sequence>
<comment type="caution">
    <text evidence="1">The sequence shown here is derived from an EMBL/GenBank/DDBJ whole genome shotgun (WGS) entry which is preliminary data.</text>
</comment>
<accession>A0A0W0U877</accession>
<dbReference type="AlphaFoldDB" id="A0A0W0U877"/>
<evidence type="ECO:0000313" key="2">
    <source>
        <dbReference type="Proteomes" id="UP000054785"/>
    </source>
</evidence>
<gene>
    <name evidence="1" type="ORF">Lgee_0361</name>
</gene>
<dbReference type="RefSeq" id="WP_028386400.1">
    <property type="nucleotide sequence ID" value="NZ_CAAAHN010000016.1"/>
</dbReference>
<dbReference type="Proteomes" id="UP000054785">
    <property type="component" value="Unassembled WGS sequence"/>
</dbReference>
<dbReference type="EMBL" id="LNYC01000007">
    <property type="protein sequence ID" value="KTD03983.1"/>
    <property type="molecule type" value="Genomic_DNA"/>
</dbReference>
<keyword evidence="2" id="KW-1185">Reference proteome</keyword>
<protein>
    <submittedName>
        <fullName evidence="1">Uncharacterized protein</fullName>
    </submittedName>
</protein>
<name>A0A0W0U877_9GAMM</name>
<reference evidence="1 2" key="1">
    <citation type="submission" date="2015-11" db="EMBL/GenBank/DDBJ databases">
        <title>Genomic analysis of 38 Legionella species identifies large and diverse effector repertoires.</title>
        <authorList>
            <person name="Burstein D."/>
            <person name="Amaro F."/>
            <person name="Zusman T."/>
            <person name="Lifshitz Z."/>
            <person name="Cohen O."/>
            <person name="Gilbert J.A."/>
            <person name="Pupko T."/>
            <person name="Shuman H.A."/>
            <person name="Segal G."/>
        </authorList>
    </citation>
    <scope>NUCLEOTIDE SEQUENCE [LARGE SCALE GENOMIC DNA]</scope>
    <source>
        <strain evidence="1 2">ATCC 49504</strain>
    </source>
</reference>
<dbReference type="PATRIC" id="fig|45065.4.peg.381"/>
<evidence type="ECO:0000313" key="1">
    <source>
        <dbReference type="EMBL" id="KTD03983.1"/>
    </source>
</evidence>
<dbReference type="OrthoDB" id="5650540at2"/>
<proteinExistence type="predicted"/>
<dbReference type="STRING" id="45065.Lgee_0361"/>
<organism evidence="1 2">
    <name type="scientific">Legionella geestiana</name>
    <dbReference type="NCBI Taxonomy" id="45065"/>
    <lineage>
        <taxon>Bacteria</taxon>
        <taxon>Pseudomonadati</taxon>
        <taxon>Pseudomonadota</taxon>
        <taxon>Gammaproteobacteria</taxon>
        <taxon>Legionellales</taxon>
        <taxon>Legionellaceae</taxon>
        <taxon>Legionella</taxon>
    </lineage>
</organism>